<reference evidence="1" key="1">
    <citation type="submission" date="2014-11" db="EMBL/GenBank/DDBJ databases">
        <authorList>
            <person name="Amaro Gonzalez C."/>
        </authorList>
    </citation>
    <scope>NUCLEOTIDE SEQUENCE</scope>
</reference>
<reference evidence="1" key="2">
    <citation type="journal article" date="2015" name="Fish Shellfish Immunol.">
        <title>Early steps in the European eel (Anguilla anguilla)-Vibrio vulnificus interaction in the gills: Role of the RtxA13 toxin.</title>
        <authorList>
            <person name="Callol A."/>
            <person name="Pajuelo D."/>
            <person name="Ebbesson L."/>
            <person name="Teles M."/>
            <person name="MacKenzie S."/>
            <person name="Amaro C."/>
        </authorList>
    </citation>
    <scope>NUCLEOTIDE SEQUENCE</scope>
</reference>
<proteinExistence type="predicted"/>
<dbReference type="EMBL" id="GBXM01097906">
    <property type="protein sequence ID" value="JAH10671.1"/>
    <property type="molecule type" value="Transcribed_RNA"/>
</dbReference>
<accession>A0A0E9Q196</accession>
<organism evidence="1">
    <name type="scientific">Anguilla anguilla</name>
    <name type="common">European freshwater eel</name>
    <name type="synonym">Muraena anguilla</name>
    <dbReference type="NCBI Taxonomy" id="7936"/>
    <lineage>
        <taxon>Eukaryota</taxon>
        <taxon>Metazoa</taxon>
        <taxon>Chordata</taxon>
        <taxon>Craniata</taxon>
        <taxon>Vertebrata</taxon>
        <taxon>Euteleostomi</taxon>
        <taxon>Actinopterygii</taxon>
        <taxon>Neopterygii</taxon>
        <taxon>Teleostei</taxon>
        <taxon>Anguilliformes</taxon>
        <taxon>Anguillidae</taxon>
        <taxon>Anguilla</taxon>
    </lineage>
</organism>
<dbReference type="AlphaFoldDB" id="A0A0E9Q196"/>
<name>A0A0E9Q196_ANGAN</name>
<evidence type="ECO:0000313" key="1">
    <source>
        <dbReference type="EMBL" id="JAH10671.1"/>
    </source>
</evidence>
<protein>
    <submittedName>
        <fullName evidence="1">Uncharacterized protein</fullName>
    </submittedName>
</protein>
<sequence>MFHLLCGGTILHRSHPY</sequence>